<evidence type="ECO:0000256" key="7">
    <source>
        <dbReference type="RuleBase" id="RU003960"/>
    </source>
</evidence>
<keyword evidence="4 7" id="KW-0489">Methyltransferase</keyword>
<dbReference type="InterPro" id="IPR014777">
    <property type="entry name" value="4pyrrole_Mease_sub1"/>
</dbReference>
<organism evidence="9 10">
    <name type="scientific">Tectimicrobiota bacterium</name>
    <dbReference type="NCBI Taxonomy" id="2528274"/>
    <lineage>
        <taxon>Bacteria</taxon>
        <taxon>Pseudomonadati</taxon>
        <taxon>Nitrospinota/Tectimicrobiota group</taxon>
        <taxon>Candidatus Tectimicrobiota</taxon>
    </lineage>
</organism>
<feature type="domain" description="Tetrapyrrole methylase" evidence="8">
    <location>
        <begin position="19"/>
        <end position="224"/>
    </location>
</feature>
<gene>
    <name evidence="9" type="primary">cobM</name>
    <name evidence="9" type="ORF">HYY20_00785</name>
</gene>
<dbReference type="CDD" id="cd11641">
    <property type="entry name" value="Precorrin-4_C11-MT"/>
    <property type="match status" value="1"/>
</dbReference>
<dbReference type="Proteomes" id="UP000769766">
    <property type="component" value="Unassembled WGS sequence"/>
</dbReference>
<dbReference type="InterPro" id="IPR035996">
    <property type="entry name" value="4pyrrol_Methylase_sf"/>
</dbReference>
<dbReference type="InterPro" id="IPR050161">
    <property type="entry name" value="Siro_Cobalamin_biosynth"/>
</dbReference>
<dbReference type="InterPro" id="IPR003043">
    <property type="entry name" value="Uropor_MeTrfase_CS"/>
</dbReference>
<evidence type="ECO:0000256" key="3">
    <source>
        <dbReference type="ARBA" id="ARBA00022573"/>
    </source>
</evidence>
<dbReference type="GO" id="GO:0032259">
    <property type="term" value="P:methylation"/>
    <property type="evidence" value="ECO:0007669"/>
    <property type="project" value="UniProtKB-KW"/>
</dbReference>
<dbReference type="NCBIfam" id="TIGR01465">
    <property type="entry name" value="cobM_cbiF"/>
    <property type="match status" value="1"/>
</dbReference>
<dbReference type="Gene3D" id="3.30.950.10">
    <property type="entry name" value="Methyltransferase, Cobalt-precorrin-4 Transmethylase, Domain 2"/>
    <property type="match status" value="1"/>
</dbReference>
<evidence type="ECO:0000256" key="1">
    <source>
        <dbReference type="ARBA" id="ARBA00004953"/>
    </source>
</evidence>
<dbReference type="SUPFAM" id="SSF53790">
    <property type="entry name" value="Tetrapyrrole methylase"/>
    <property type="match status" value="1"/>
</dbReference>
<protein>
    <submittedName>
        <fullName evidence="9">Precorrin-4 C(11)-methyltransferase</fullName>
        <ecNumber evidence="9">2.1.1.133</ecNumber>
    </submittedName>
</protein>
<keyword evidence="6" id="KW-0949">S-adenosyl-L-methionine</keyword>
<dbReference type="Gene3D" id="3.40.1010.10">
    <property type="entry name" value="Cobalt-precorrin-4 Transmethylase, Domain 1"/>
    <property type="match status" value="1"/>
</dbReference>
<dbReference type="AlphaFoldDB" id="A0A932FVL5"/>
<comment type="caution">
    <text evidence="9">The sequence shown here is derived from an EMBL/GenBank/DDBJ whole genome shotgun (WGS) entry which is preliminary data.</text>
</comment>
<evidence type="ECO:0000256" key="6">
    <source>
        <dbReference type="ARBA" id="ARBA00022691"/>
    </source>
</evidence>
<dbReference type="PANTHER" id="PTHR45790">
    <property type="entry name" value="SIROHEME SYNTHASE-RELATED"/>
    <property type="match status" value="1"/>
</dbReference>
<dbReference type="InterPro" id="IPR006362">
    <property type="entry name" value="Cbl_synth_CobM/CibF"/>
</dbReference>
<dbReference type="EMBL" id="JACPRF010000023">
    <property type="protein sequence ID" value="MBI2875397.1"/>
    <property type="molecule type" value="Genomic_DNA"/>
</dbReference>
<proteinExistence type="inferred from homology"/>
<name>A0A932FVL5_UNCTE</name>
<evidence type="ECO:0000256" key="5">
    <source>
        <dbReference type="ARBA" id="ARBA00022679"/>
    </source>
</evidence>
<dbReference type="GO" id="GO:0009236">
    <property type="term" value="P:cobalamin biosynthetic process"/>
    <property type="evidence" value="ECO:0007669"/>
    <property type="project" value="UniProtKB-KW"/>
</dbReference>
<evidence type="ECO:0000256" key="2">
    <source>
        <dbReference type="ARBA" id="ARBA00005879"/>
    </source>
</evidence>
<sequence length="268" mass="29269">MAETRREAEHGAEQGGGRVFFIGAGPGDPELLTLKGKRILQEADLVIYAGSLVNPELLAYAREGAEICDSASLTLEEIFGRIAQAFQGGKVVVRLQTGDPSIYGALDEQLRLLEAHGIPYEVVPGVSSAMAAAATLRQEFTVPEVCQTVILTRLEGRTPVPERERLSRLAQIQATLVIFLSLDRIDKVVEELAAGYPPQTPVAVVYRASWPEEKVIRGTLAEIAGKVREAGLNRQGLILVGEALGLRQEREDHRSRLYHGDFPHGFRP</sequence>
<dbReference type="EC" id="2.1.1.133" evidence="9"/>
<keyword evidence="3" id="KW-0169">Cobalamin biosynthesis</keyword>
<evidence type="ECO:0000313" key="10">
    <source>
        <dbReference type="Proteomes" id="UP000769766"/>
    </source>
</evidence>
<dbReference type="PROSITE" id="PS00839">
    <property type="entry name" value="SUMT_1"/>
    <property type="match status" value="1"/>
</dbReference>
<reference evidence="9" key="1">
    <citation type="submission" date="2020-07" db="EMBL/GenBank/DDBJ databases">
        <title>Huge and variable diversity of episymbiotic CPR bacteria and DPANN archaea in groundwater ecosystems.</title>
        <authorList>
            <person name="He C.Y."/>
            <person name="Keren R."/>
            <person name="Whittaker M."/>
            <person name="Farag I.F."/>
            <person name="Doudna J."/>
            <person name="Cate J.H.D."/>
            <person name="Banfield J.F."/>
        </authorList>
    </citation>
    <scope>NUCLEOTIDE SEQUENCE</scope>
    <source>
        <strain evidence="9">NC_groundwater_672_Ag_B-0.1um_62_36</strain>
    </source>
</reference>
<comment type="similarity">
    <text evidence="2 7">Belongs to the precorrin methyltransferase family.</text>
</comment>
<evidence type="ECO:0000259" key="8">
    <source>
        <dbReference type="Pfam" id="PF00590"/>
    </source>
</evidence>
<keyword evidence="5 7" id="KW-0808">Transferase</keyword>
<evidence type="ECO:0000313" key="9">
    <source>
        <dbReference type="EMBL" id="MBI2875397.1"/>
    </source>
</evidence>
<dbReference type="Pfam" id="PF00590">
    <property type="entry name" value="TP_methylase"/>
    <property type="match status" value="1"/>
</dbReference>
<accession>A0A932FVL5</accession>
<dbReference type="GO" id="GO:0046026">
    <property type="term" value="F:precorrin-4 C11-methyltransferase activity"/>
    <property type="evidence" value="ECO:0007669"/>
    <property type="project" value="UniProtKB-EC"/>
</dbReference>
<dbReference type="PANTHER" id="PTHR45790:SF4">
    <property type="entry name" value="COBALT-PRECORRIN-4 C(11)-METHYLTRANSFERASE"/>
    <property type="match status" value="1"/>
</dbReference>
<dbReference type="InterPro" id="IPR014776">
    <property type="entry name" value="4pyrrole_Mease_sub2"/>
</dbReference>
<evidence type="ECO:0000256" key="4">
    <source>
        <dbReference type="ARBA" id="ARBA00022603"/>
    </source>
</evidence>
<comment type="pathway">
    <text evidence="1">Cofactor biosynthesis; adenosylcobalamin biosynthesis.</text>
</comment>
<dbReference type="PROSITE" id="PS00840">
    <property type="entry name" value="SUMT_2"/>
    <property type="match status" value="1"/>
</dbReference>
<dbReference type="InterPro" id="IPR000878">
    <property type="entry name" value="4pyrrol_Mease"/>
</dbReference>